<dbReference type="SMART" id="SM01274">
    <property type="entry name" value="malic"/>
    <property type="match status" value="1"/>
</dbReference>
<dbReference type="InterPro" id="IPR012302">
    <property type="entry name" value="Malic_NAD-bd"/>
</dbReference>
<sequence>MTRHPAAACRPPPLVLDWHCATLRTDASRYRCSPAARRGTAWVARSGLVGRPNVPLPCCFPALFAAGTASAGLPLASRRLVWTAPSPPASQCPVRFLPPLTTTATTTTTTIHRRTQPLRATMAPGTNVAGNGSFNLDAAAPPPLTAKPGNGAALGTDGAATTDAPVATPAAAAGALALSGAELLRNGSRSQGLRYTAEQRAALGLTGLLPPTVETLPTQVLRVMRRLGDLRPGLDQWEYLASVDAADERLFYATVLTHLTRIMPLIYTPVVGAACQNYGRLYVRPRGIFLSIDSPLSTIAEAFANWPERDVRVIVMTDGERILGLGDLGAHGHGIPVGKLSLYVACGGIHPRHTLPITLDCGTNNEELLADPTYLGARHPRVRGEKYDKFVEAVLAGAVKAFGRSVALQFEDFANANAARLLALHRDSYAIFNDDIQGTASVATAGVLAALKMDGVPSQVREHTFLFLGAGSAGIGIAELLSSQMLAEDEANAATGNGDAAGREPLTREAARARCYFLDSKGIVAHGRKAAISAEKEPFAQRLDDKTFANLTSDTSLLTAVETLKPTALIGVSTVHGAFSAEVLRAMAAANERPLVFALSNPTSKSECTATEAVEHTDGRVVFASGSPFDPVPLPSGRMMEVSQGNNALCFPGIGAGVVLAGAATIPDALFLTTSQVLADEVSAERLAAGALYPPMEDVRRVSAVIALAVARAAAKLGVATRDVSGLTLEGVLAKMYDPQRDE</sequence>
<dbReference type="InterPro" id="IPR036291">
    <property type="entry name" value="NAD(P)-bd_dom_sf"/>
</dbReference>
<dbReference type="Gene3D" id="3.40.50.720">
    <property type="entry name" value="NAD(P)-binding Rossmann-like Domain"/>
    <property type="match status" value="1"/>
</dbReference>
<evidence type="ECO:0000256" key="2">
    <source>
        <dbReference type="ARBA" id="ARBA00008785"/>
    </source>
</evidence>
<evidence type="ECO:0000256" key="3">
    <source>
        <dbReference type="ARBA" id="ARBA00022723"/>
    </source>
</evidence>
<reference evidence="7 8" key="1">
    <citation type="submission" date="2017-03" db="EMBL/GenBank/DDBJ databases">
        <title>WGS assembly of Porphyra umbilicalis.</title>
        <authorList>
            <person name="Brawley S.H."/>
            <person name="Blouin N.A."/>
            <person name="Ficko-Blean E."/>
            <person name="Wheeler G.L."/>
            <person name="Lohr M."/>
            <person name="Goodson H.V."/>
            <person name="Jenkins J.W."/>
            <person name="Blaby-Haas C.E."/>
            <person name="Helliwell K.E."/>
            <person name="Chan C."/>
            <person name="Marriage T."/>
            <person name="Bhattacharya D."/>
            <person name="Klein A.S."/>
            <person name="Badis Y."/>
            <person name="Brodie J."/>
            <person name="Cao Y."/>
            <person name="Collen J."/>
            <person name="Dittami S.M."/>
            <person name="Gachon C.M."/>
            <person name="Green B.R."/>
            <person name="Karpowicz S."/>
            <person name="Kim J.W."/>
            <person name="Kudahl U."/>
            <person name="Lin S."/>
            <person name="Michel G."/>
            <person name="Mittag M."/>
            <person name="Olson B.J."/>
            <person name="Pangilinan J."/>
            <person name="Peng Y."/>
            <person name="Qiu H."/>
            <person name="Shu S."/>
            <person name="Singer J.T."/>
            <person name="Smith A.G."/>
            <person name="Sprecher B.N."/>
            <person name="Wagner V."/>
            <person name="Wang W."/>
            <person name="Wang Z.-Y."/>
            <person name="Yan J."/>
            <person name="Yarish C."/>
            <person name="Zoeuner-Riek S."/>
            <person name="Zhuang Y."/>
            <person name="Zou Y."/>
            <person name="Lindquist E.A."/>
            <person name="Grimwood J."/>
            <person name="Barry K."/>
            <person name="Rokhsar D.S."/>
            <person name="Schmutz J."/>
            <person name="Stiller J.W."/>
            <person name="Grossman A.R."/>
            <person name="Prochnik S.E."/>
        </authorList>
    </citation>
    <scope>NUCLEOTIDE SEQUENCE [LARGE SCALE GENOMIC DNA]</scope>
    <source>
        <strain evidence="7">4086291</strain>
    </source>
</reference>
<comment type="cofactor">
    <cofactor evidence="1">
        <name>Mn(2+)</name>
        <dbReference type="ChEBI" id="CHEBI:29035"/>
    </cofactor>
</comment>
<proteinExistence type="inferred from homology"/>
<keyword evidence="4" id="KW-0560">Oxidoreductase</keyword>
<dbReference type="GO" id="GO:0006108">
    <property type="term" value="P:malate metabolic process"/>
    <property type="evidence" value="ECO:0007669"/>
    <property type="project" value="TreeGrafter"/>
</dbReference>
<dbReference type="PROSITE" id="PS00331">
    <property type="entry name" value="MALIC_ENZYMES"/>
    <property type="match status" value="1"/>
</dbReference>
<feature type="domain" description="Malic enzyme N-terminal" evidence="6">
    <location>
        <begin position="244"/>
        <end position="426"/>
    </location>
</feature>
<dbReference type="NCBIfam" id="NF010052">
    <property type="entry name" value="PRK13529.1"/>
    <property type="match status" value="1"/>
</dbReference>
<name>A0A1X6PH74_PORUM</name>
<dbReference type="InterPro" id="IPR046346">
    <property type="entry name" value="Aminoacid_DH-like_N_sf"/>
</dbReference>
<accession>A0A1X6PH74</accession>
<evidence type="ECO:0000313" key="8">
    <source>
        <dbReference type="Proteomes" id="UP000218209"/>
    </source>
</evidence>
<dbReference type="Proteomes" id="UP000218209">
    <property type="component" value="Unassembled WGS sequence"/>
</dbReference>
<dbReference type="InterPro" id="IPR012301">
    <property type="entry name" value="Malic_N_dom"/>
</dbReference>
<evidence type="ECO:0000259" key="5">
    <source>
        <dbReference type="SMART" id="SM00919"/>
    </source>
</evidence>
<evidence type="ECO:0000259" key="6">
    <source>
        <dbReference type="SMART" id="SM01274"/>
    </source>
</evidence>
<dbReference type="SUPFAM" id="SSF53223">
    <property type="entry name" value="Aminoacid dehydrogenase-like, N-terminal domain"/>
    <property type="match status" value="1"/>
</dbReference>
<dbReference type="OrthoDB" id="5365701at2759"/>
<dbReference type="PANTHER" id="PTHR23406">
    <property type="entry name" value="MALIC ENZYME-RELATED"/>
    <property type="match status" value="1"/>
</dbReference>
<dbReference type="SUPFAM" id="SSF51735">
    <property type="entry name" value="NAD(P)-binding Rossmann-fold domains"/>
    <property type="match status" value="1"/>
</dbReference>
<dbReference type="GO" id="GO:0046872">
    <property type="term" value="F:metal ion binding"/>
    <property type="evidence" value="ECO:0007669"/>
    <property type="project" value="UniProtKB-KW"/>
</dbReference>
<feature type="domain" description="Malic enzyme NAD-binding" evidence="5">
    <location>
        <begin position="436"/>
        <end position="715"/>
    </location>
</feature>
<dbReference type="PRINTS" id="PR00072">
    <property type="entry name" value="MALOXRDTASE"/>
</dbReference>
<evidence type="ECO:0000256" key="1">
    <source>
        <dbReference type="ARBA" id="ARBA00001936"/>
    </source>
</evidence>
<dbReference type="InterPro" id="IPR037062">
    <property type="entry name" value="Malic_N_dom_sf"/>
</dbReference>
<dbReference type="AlphaFoldDB" id="A0A1X6PH74"/>
<keyword evidence="3 4" id="KW-0479">Metal-binding</keyword>
<evidence type="ECO:0000256" key="4">
    <source>
        <dbReference type="RuleBase" id="RU003426"/>
    </source>
</evidence>
<dbReference type="GO" id="GO:0051287">
    <property type="term" value="F:NAD binding"/>
    <property type="evidence" value="ECO:0007669"/>
    <property type="project" value="InterPro"/>
</dbReference>
<dbReference type="Gene3D" id="3.40.50.10380">
    <property type="entry name" value="Malic enzyme, N-terminal domain"/>
    <property type="match status" value="1"/>
</dbReference>
<dbReference type="InterPro" id="IPR015884">
    <property type="entry name" value="Malic_enzyme_CS"/>
</dbReference>
<comment type="similarity">
    <text evidence="2 4">Belongs to the malic enzymes family.</text>
</comment>
<organism evidence="7 8">
    <name type="scientific">Porphyra umbilicalis</name>
    <name type="common">Purple laver</name>
    <name type="synonym">Red alga</name>
    <dbReference type="NCBI Taxonomy" id="2786"/>
    <lineage>
        <taxon>Eukaryota</taxon>
        <taxon>Rhodophyta</taxon>
        <taxon>Bangiophyceae</taxon>
        <taxon>Bangiales</taxon>
        <taxon>Bangiaceae</taxon>
        <taxon>Porphyra</taxon>
    </lineage>
</organism>
<dbReference type="Pfam" id="PF03949">
    <property type="entry name" value="Malic_M"/>
    <property type="match status" value="1"/>
</dbReference>
<dbReference type="Pfam" id="PF00390">
    <property type="entry name" value="malic"/>
    <property type="match status" value="1"/>
</dbReference>
<dbReference type="PANTHER" id="PTHR23406:SF90">
    <property type="entry name" value="MALIC ENZYME-RELATED"/>
    <property type="match status" value="1"/>
</dbReference>
<dbReference type="EMBL" id="KV918780">
    <property type="protein sequence ID" value="OSX80172.1"/>
    <property type="molecule type" value="Genomic_DNA"/>
</dbReference>
<dbReference type="SMART" id="SM00919">
    <property type="entry name" value="Malic_M"/>
    <property type="match status" value="1"/>
</dbReference>
<dbReference type="GO" id="GO:0004473">
    <property type="term" value="F:malate dehydrogenase (decarboxylating) (NADP+) activity"/>
    <property type="evidence" value="ECO:0007669"/>
    <property type="project" value="TreeGrafter"/>
</dbReference>
<dbReference type="InterPro" id="IPR001891">
    <property type="entry name" value="Malic_OxRdtase"/>
</dbReference>
<gene>
    <name evidence="7" type="ORF">BU14_0058s0083</name>
</gene>
<keyword evidence="8" id="KW-1185">Reference proteome</keyword>
<protein>
    <recommendedName>
        <fullName evidence="4">Malic enzyme</fullName>
    </recommendedName>
</protein>
<evidence type="ECO:0000313" key="7">
    <source>
        <dbReference type="EMBL" id="OSX80172.1"/>
    </source>
</evidence>